<dbReference type="Pfam" id="PF03348">
    <property type="entry name" value="Serinc"/>
    <property type="match status" value="2"/>
</dbReference>
<evidence type="ECO:0000256" key="1">
    <source>
        <dbReference type="ARBA" id="ARBA00004141"/>
    </source>
</evidence>
<feature type="transmembrane region" description="Helical" evidence="6">
    <location>
        <begin position="150"/>
        <end position="172"/>
    </location>
</feature>
<evidence type="ECO:0000256" key="5">
    <source>
        <dbReference type="ARBA" id="ARBA00023136"/>
    </source>
</evidence>
<keyword evidence="4 6" id="KW-1133">Transmembrane helix</keyword>
<name>A0A103Y2D4_CYNCS</name>
<reference evidence="7 8" key="1">
    <citation type="journal article" date="2016" name="Sci. Rep.">
        <title>The genome sequence of the outbreeding globe artichoke constructed de novo incorporating a phase-aware low-pass sequencing strategy of F1 progeny.</title>
        <authorList>
            <person name="Scaglione D."/>
            <person name="Reyes-Chin-Wo S."/>
            <person name="Acquadro A."/>
            <person name="Froenicke L."/>
            <person name="Portis E."/>
            <person name="Beitel C."/>
            <person name="Tirone M."/>
            <person name="Mauro R."/>
            <person name="Lo Monaco A."/>
            <person name="Mauromicale G."/>
            <person name="Faccioli P."/>
            <person name="Cattivelli L."/>
            <person name="Rieseberg L."/>
            <person name="Michelmore R."/>
            <person name="Lanteri S."/>
        </authorList>
    </citation>
    <scope>NUCLEOTIDE SEQUENCE [LARGE SCALE GENOMIC DNA]</scope>
    <source>
        <strain evidence="7">2C</strain>
    </source>
</reference>
<feature type="transmembrane region" description="Helical" evidence="6">
    <location>
        <begin position="81"/>
        <end position="98"/>
    </location>
</feature>
<evidence type="ECO:0000256" key="2">
    <source>
        <dbReference type="ARBA" id="ARBA00006665"/>
    </source>
</evidence>
<dbReference type="OMA" id="NIMQHIR"/>
<dbReference type="GO" id="GO:0016020">
    <property type="term" value="C:membrane"/>
    <property type="evidence" value="ECO:0007669"/>
    <property type="project" value="UniProtKB-SubCell"/>
</dbReference>
<dbReference type="InterPro" id="IPR005016">
    <property type="entry name" value="TDE1/TMS"/>
</dbReference>
<feature type="transmembrane region" description="Helical" evidence="6">
    <location>
        <begin position="110"/>
        <end position="129"/>
    </location>
</feature>
<proteinExistence type="inferred from homology"/>
<dbReference type="Proteomes" id="UP000243975">
    <property type="component" value="Unassembled WGS sequence"/>
</dbReference>
<keyword evidence="8" id="KW-1185">Reference proteome</keyword>
<dbReference type="EMBL" id="LEKV01003122">
    <property type="protein sequence ID" value="KVI01268.1"/>
    <property type="molecule type" value="Genomic_DNA"/>
</dbReference>
<evidence type="ECO:0000313" key="7">
    <source>
        <dbReference type="EMBL" id="KVI01268.1"/>
    </source>
</evidence>
<organism evidence="7 8">
    <name type="scientific">Cynara cardunculus var. scolymus</name>
    <name type="common">Globe artichoke</name>
    <name type="synonym">Cynara scolymus</name>
    <dbReference type="NCBI Taxonomy" id="59895"/>
    <lineage>
        <taxon>Eukaryota</taxon>
        <taxon>Viridiplantae</taxon>
        <taxon>Streptophyta</taxon>
        <taxon>Embryophyta</taxon>
        <taxon>Tracheophyta</taxon>
        <taxon>Spermatophyta</taxon>
        <taxon>Magnoliopsida</taxon>
        <taxon>eudicotyledons</taxon>
        <taxon>Gunneridae</taxon>
        <taxon>Pentapetalae</taxon>
        <taxon>asterids</taxon>
        <taxon>campanulids</taxon>
        <taxon>Asterales</taxon>
        <taxon>Asteraceae</taxon>
        <taxon>Carduoideae</taxon>
        <taxon>Cardueae</taxon>
        <taxon>Carduinae</taxon>
        <taxon>Cynara</taxon>
    </lineage>
</organism>
<evidence type="ECO:0000256" key="4">
    <source>
        <dbReference type="ARBA" id="ARBA00022989"/>
    </source>
</evidence>
<protein>
    <submittedName>
        <fullName evidence="7">TMS membrane protein/tumor differentially expressed protein</fullName>
    </submittedName>
</protein>
<dbReference type="PANTHER" id="PTHR10383">
    <property type="entry name" value="SERINE INCORPORATOR"/>
    <property type="match status" value="1"/>
</dbReference>
<evidence type="ECO:0000256" key="3">
    <source>
        <dbReference type="ARBA" id="ARBA00022692"/>
    </source>
</evidence>
<keyword evidence="5 6" id="KW-0472">Membrane</keyword>
<keyword evidence="3 6" id="KW-0812">Transmembrane</keyword>
<comment type="subcellular location">
    <subcellularLocation>
        <location evidence="1">Membrane</location>
        <topology evidence="1">Multi-pass membrane protein</topology>
    </subcellularLocation>
</comment>
<dbReference type="PANTHER" id="PTHR10383:SF63">
    <property type="entry name" value="OS01G0179800 PROTEIN"/>
    <property type="match status" value="1"/>
</dbReference>
<comment type="similarity">
    <text evidence="2">Belongs to the TDE1 family.</text>
</comment>
<gene>
    <name evidence="7" type="ORF">Ccrd_020455</name>
</gene>
<feature type="transmembrane region" description="Helical" evidence="6">
    <location>
        <begin position="40"/>
        <end position="60"/>
    </location>
</feature>
<comment type="caution">
    <text evidence="7">The sequence shown here is derived from an EMBL/GenBank/DDBJ whole genome shotgun (WGS) entry which is preliminary data.</text>
</comment>
<dbReference type="Gramene" id="KVI01268">
    <property type="protein sequence ID" value="KVI01268"/>
    <property type="gene ID" value="Ccrd_020455"/>
</dbReference>
<feature type="transmembrane region" description="Helical" evidence="6">
    <location>
        <begin position="184"/>
        <end position="204"/>
    </location>
</feature>
<feature type="transmembrane region" description="Helical" evidence="6">
    <location>
        <begin position="225"/>
        <end position="245"/>
    </location>
</feature>
<evidence type="ECO:0000256" key="6">
    <source>
        <dbReference type="SAM" id="Phobius"/>
    </source>
</evidence>
<dbReference type="AlphaFoldDB" id="A0A103Y2D4"/>
<sequence length="247" mass="27843">MILSKLEDGMGDTTNSISNRYAKLLEGSWLTQFCHGSNPWMARYVYSVMFLLSNLLAWAVRDYGPRLKSCQGGKDCLGTEGVLRIFYFTMFLSTAGTSKLHGRKELWHSGWWSAKVFLMIALLVLPFFLPTEMILIYGDVAHFGAGHIHSMLLATSAYIVSILGIILMYIWYTPQPSCLLNIFFITWTLSFVVAVLAIVIATFSTGIDSKCFQFKKEETQDENDVPYGFGFFHLVFATGAIAFHMES</sequence>
<evidence type="ECO:0000313" key="8">
    <source>
        <dbReference type="Proteomes" id="UP000243975"/>
    </source>
</evidence>
<accession>A0A103Y2D4</accession>
<feature type="non-terminal residue" evidence="7">
    <location>
        <position position="247"/>
    </location>
</feature>